<evidence type="ECO:0000313" key="2">
    <source>
        <dbReference type="EMBL" id="CAK0886626.1"/>
    </source>
</evidence>
<proteinExistence type="predicted"/>
<feature type="compositionally biased region" description="Gly residues" evidence="1">
    <location>
        <begin position="15"/>
        <end position="24"/>
    </location>
</feature>
<dbReference type="Proteomes" id="UP001189429">
    <property type="component" value="Unassembled WGS sequence"/>
</dbReference>
<evidence type="ECO:0000256" key="1">
    <source>
        <dbReference type="SAM" id="MobiDB-lite"/>
    </source>
</evidence>
<sequence length="53" mass="4984">RRSAAVRRGLARRGLGPGGGGGAGRLSLVGARGGSGRGGLPKVAGCATVTARA</sequence>
<feature type="region of interest" description="Disordered" evidence="1">
    <location>
        <begin position="1"/>
        <end position="26"/>
    </location>
</feature>
<feature type="compositionally biased region" description="Basic residues" evidence="1">
    <location>
        <begin position="1"/>
        <end position="11"/>
    </location>
</feature>
<gene>
    <name evidence="2" type="ORF">PCOR1329_LOCUS67925</name>
</gene>
<feature type="non-terminal residue" evidence="2">
    <location>
        <position position="53"/>
    </location>
</feature>
<keyword evidence="3" id="KW-1185">Reference proteome</keyword>
<reference evidence="2" key="1">
    <citation type="submission" date="2023-10" db="EMBL/GenBank/DDBJ databases">
        <authorList>
            <person name="Chen Y."/>
            <person name="Shah S."/>
            <person name="Dougan E. K."/>
            <person name="Thang M."/>
            <person name="Chan C."/>
        </authorList>
    </citation>
    <scope>NUCLEOTIDE SEQUENCE [LARGE SCALE GENOMIC DNA]</scope>
</reference>
<name>A0ABN9WNE6_9DINO</name>
<evidence type="ECO:0000313" key="3">
    <source>
        <dbReference type="Proteomes" id="UP001189429"/>
    </source>
</evidence>
<feature type="non-terminal residue" evidence="2">
    <location>
        <position position="1"/>
    </location>
</feature>
<dbReference type="EMBL" id="CAUYUJ010018830">
    <property type="protein sequence ID" value="CAK0886626.1"/>
    <property type="molecule type" value="Genomic_DNA"/>
</dbReference>
<protein>
    <submittedName>
        <fullName evidence="2">Uncharacterized protein</fullName>
    </submittedName>
</protein>
<organism evidence="2 3">
    <name type="scientific">Prorocentrum cordatum</name>
    <dbReference type="NCBI Taxonomy" id="2364126"/>
    <lineage>
        <taxon>Eukaryota</taxon>
        <taxon>Sar</taxon>
        <taxon>Alveolata</taxon>
        <taxon>Dinophyceae</taxon>
        <taxon>Prorocentrales</taxon>
        <taxon>Prorocentraceae</taxon>
        <taxon>Prorocentrum</taxon>
    </lineage>
</organism>
<comment type="caution">
    <text evidence="2">The sequence shown here is derived from an EMBL/GenBank/DDBJ whole genome shotgun (WGS) entry which is preliminary data.</text>
</comment>
<accession>A0ABN9WNE6</accession>